<protein>
    <submittedName>
        <fullName evidence="3">PQQ-binding-like beta-propeller repeat protein</fullName>
    </submittedName>
</protein>
<dbReference type="RefSeq" id="WP_006895886.1">
    <property type="nucleotide sequence ID" value="NZ_BAAARB010000009.1"/>
</dbReference>
<dbReference type="Gene3D" id="2.130.10.10">
    <property type="entry name" value="YVTN repeat-like/Quinoprotein amine dehydrogenase"/>
    <property type="match status" value="1"/>
</dbReference>
<dbReference type="InterPro" id="IPR002372">
    <property type="entry name" value="PQQ_rpt_dom"/>
</dbReference>
<sequence length="438" mass="45535">MTQAARRRMRAILRTAVLGALTALIVASCSDGHLDVRSVPAAGWSSYGGNNANSNYSFARPPADLELSWTRPTGGPVTSPVTLNGGGDVVVSARTPVGCNFLVLDSRAGRKNFCKRMADGFWGNAAVVDQFSQPYIGEPGRFLALTGGGAIRWRKDVAGVPTSAKFVGPGHVLVTTSLGQVTILNSQNGDLAMPQAELWSAPAADPLTGLGDCVSGGPGCAISAPPAVDWAHQRLFLNFFPQGAKSSQVKALSYARQGDHQAITDQWATDLPGGVVGPPTVSADGKTVYAFSRDGRINALDASNGAVKWTHDNGGYGFGTMSVSPDGLIIPAGTIGAPLVILRDAGDRAEEVVRRDDLQTTGLSSMTAAGTAWTVVRTGADQNLELMEIDTRSGATERTLPMPDAKGFATGVAVSPTGRLAVATNIGAVYYYSPKSTS</sequence>
<dbReference type="SMART" id="SM00564">
    <property type="entry name" value="PQQ"/>
    <property type="match status" value="2"/>
</dbReference>
<dbReference type="EMBL" id="BAAARB010000009">
    <property type="protein sequence ID" value="GAA2380751.1"/>
    <property type="molecule type" value="Genomic_DNA"/>
</dbReference>
<proteinExistence type="predicted"/>
<accession>A0ABN3HHT2</accession>
<evidence type="ECO:0000259" key="2">
    <source>
        <dbReference type="Pfam" id="PF13360"/>
    </source>
</evidence>
<name>A0ABN3HHT2_9ACTN</name>
<comment type="caution">
    <text evidence="3">The sequence shown here is derived from an EMBL/GenBank/DDBJ whole genome shotgun (WGS) entry which is preliminary data.</text>
</comment>
<gene>
    <name evidence="3" type="ORF">GCM10009855_21000</name>
</gene>
<feature type="domain" description="Pyrrolo-quinoline quinone repeat" evidence="2">
    <location>
        <begin position="267"/>
        <end position="323"/>
    </location>
</feature>
<dbReference type="Proteomes" id="UP001501170">
    <property type="component" value="Unassembled WGS sequence"/>
</dbReference>
<keyword evidence="1" id="KW-0732">Signal</keyword>
<feature type="signal peptide" evidence="1">
    <location>
        <begin position="1"/>
        <end position="19"/>
    </location>
</feature>
<evidence type="ECO:0000313" key="3">
    <source>
        <dbReference type="EMBL" id="GAA2380751.1"/>
    </source>
</evidence>
<keyword evidence="4" id="KW-1185">Reference proteome</keyword>
<evidence type="ECO:0000313" key="4">
    <source>
        <dbReference type="Proteomes" id="UP001501170"/>
    </source>
</evidence>
<organism evidence="3 4">
    <name type="scientific">Gordonia cholesterolivorans</name>
    <dbReference type="NCBI Taxonomy" id="559625"/>
    <lineage>
        <taxon>Bacteria</taxon>
        <taxon>Bacillati</taxon>
        <taxon>Actinomycetota</taxon>
        <taxon>Actinomycetes</taxon>
        <taxon>Mycobacteriales</taxon>
        <taxon>Gordoniaceae</taxon>
        <taxon>Gordonia</taxon>
    </lineage>
</organism>
<evidence type="ECO:0000256" key="1">
    <source>
        <dbReference type="SAM" id="SignalP"/>
    </source>
</evidence>
<feature type="chain" id="PRO_5047513518" evidence="1">
    <location>
        <begin position="20"/>
        <end position="438"/>
    </location>
</feature>
<dbReference type="Pfam" id="PF13360">
    <property type="entry name" value="PQQ_2"/>
    <property type="match status" value="1"/>
</dbReference>
<dbReference type="InterPro" id="IPR015943">
    <property type="entry name" value="WD40/YVTN_repeat-like_dom_sf"/>
</dbReference>
<dbReference type="InterPro" id="IPR018391">
    <property type="entry name" value="PQQ_b-propeller_rpt"/>
</dbReference>
<dbReference type="InterPro" id="IPR011047">
    <property type="entry name" value="Quinoprotein_ADH-like_sf"/>
</dbReference>
<dbReference type="PROSITE" id="PS51257">
    <property type="entry name" value="PROKAR_LIPOPROTEIN"/>
    <property type="match status" value="1"/>
</dbReference>
<reference evidence="3 4" key="1">
    <citation type="journal article" date="2019" name="Int. J. Syst. Evol. Microbiol.">
        <title>The Global Catalogue of Microorganisms (GCM) 10K type strain sequencing project: providing services to taxonomists for standard genome sequencing and annotation.</title>
        <authorList>
            <consortium name="The Broad Institute Genomics Platform"/>
            <consortium name="The Broad Institute Genome Sequencing Center for Infectious Disease"/>
            <person name="Wu L."/>
            <person name="Ma J."/>
        </authorList>
    </citation>
    <scope>NUCLEOTIDE SEQUENCE [LARGE SCALE GENOMIC DNA]</scope>
    <source>
        <strain evidence="3 4">JCM 16227</strain>
    </source>
</reference>
<dbReference type="SUPFAM" id="SSF50998">
    <property type="entry name" value="Quinoprotein alcohol dehydrogenase-like"/>
    <property type="match status" value="1"/>
</dbReference>